<dbReference type="InterPro" id="IPR007492">
    <property type="entry name" value="LytTR_DNA-bd_dom"/>
</dbReference>
<dbReference type="PROSITE" id="PS50930">
    <property type="entry name" value="HTH_LYTTR"/>
    <property type="match status" value="1"/>
</dbReference>
<reference evidence="4 5" key="1">
    <citation type="submission" date="2016-01" db="EMBL/GenBank/DDBJ databases">
        <authorList>
            <person name="Oliw E.H."/>
        </authorList>
    </citation>
    <scope>NUCLEOTIDE SEQUENCE [LARGE SCALE GENOMIC DNA]</scope>
    <source>
        <strain evidence="4 5">DY10</strain>
    </source>
</reference>
<dbReference type="EMBL" id="CP014263">
    <property type="protein sequence ID" value="AQG79994.1"/>
    <property type="molecule type" value="Genomic_DNA"/>
</dbReference>
<dbReference type="Pfam" id="PF04397">
    <property type="entry name" value="LytTR"/>
    <property type="match status" value="1"/>
</dbReference>
<dbReference type="OrthoDB" id="9788600at2"/>
<keyword evidence="1" id="KW-0597">Phosphoprotein</keyword>
<dbReference type="InterPro" id="IPR046947">
    <property type="entry name" value="LytR-like"/>
</dbReference>
<evidence type="ECO:0000313" key="5">
    <source>
        <dbReference type="Proteomes" id="UP000187941"/>
    </source>
</evidence>
<dbReference type="Proteomes" id="UP000187941">
    <property type="component" value="Chromosome"/>
</dbReference>
<dbReference type="GO" id="GO:0000156">
    <property type="term" value="F:phosphorelay response regulator activity"/>
    <property type="evidence" value="ECO:0007669"/>
    <property type="project" value="InterPro"/>
</dbReference>
<dbReference type="PROSITE" id="PS51257">
    <property type="entry name" value="PROKAR_LIPOPROTEIN"/>
    <property type="match status" value="1"/>
</dbReference>
<proteinExistence type="predicted"/>
<dbReference type="KEGG" id="smon:AWR27_12045"/>
<feature type="modified residue" description="4-aspartylphosphate" evidence="1">
    <location>
        <position position="55"/>
    </location>
</feature>
<dbReference type="STRING" id="1178516.AWR27_12045"/>
<dbReference type="Gene3D" id="3.40.50.2300">
    <property type="match status" value="1"/>
</dbReference>
<evidence type="ECO:0000256" key="1">
    <source>
        <dbReference type="PROSITE-ProRule" id="PRU00169"/>
    </source>
</evidence>
<gene>
    <name evidence="4" type="ORF">AWR27_12045</name>
</gene>
<dbReference type="GO" id="GO:0003677">
    <property type="term" value="F:DNA binding"/>
    <property type="evidence" value="ECO:0007669"/>
    <property type="project" value="InterPro"/>
</dbReference>
<dbReference type="SMART" id="SM00850">
    <property type="entry name" value="LytTR"/>
    <property type="match status" value="1"/>
</dbReference>
<dbReference type="InterPro" id="IPR001789">
    <property type="entry name" value="Sig_transdc_resp-reg_receiver"/>
</dbReference>
<dbReference type="Gene3D" id="2.40.50.1020">
    <property type="entry name" value="LytTr DNA-binding domain"/>
    <property type="match status" value="1"/>
</dbReference>
<dbReference type="AlphaFoldDB" id="A0A1P9WX79"/>
<dbReference type="SMART" id="SM00448">
    <property type="entry name" value="REC"/>
    <property type="match status" value="1"/>
</dbReference>
<dbReference type="RefSeq" id="WP_077131424.1">
    <property type="nucleotide sequence ID" value="NZ_CP014263.1"/>
</dbReference>
<dbReference type="InterPro" id="IPR011006">
    <property type="entry name" value="CheY-like_superfamily"/>
</dbReference>
<dbReference type="PANTHER" id="PTHR37299">
    <property type="entry name" value="TRANSCRIPTIONAL REGULATOR-RELATED"/>
    <property type="match status" value="1"/>
</dbReference>
<keyword evidence="5" id="KW-1185">Reference proteome</keyword>
<accession>A0A1P9WX79</accession>
<sequence length="238" mass="27301">MKINSVIIDDDSQWRTILTKMVQMNPLLHLIGSCSSAMEAYALMTGHEVDLLLCDIEMPEISGLAFIRSMKQPPLVIFVTSHRDYALDCYEVSPVDFLLKPIDLARFLHSVEKARLRLQQPADQTAPVPYFFVRENQQYVQITYDDVLYMQAQENFLHIVTTTQTIVPTLSIAKLEEQLKGDHFLRVHRSFIVHRAAISRIGKNELILTTGQTIPIGDQYRSQLHRKHIGNQLVSRTI</sequence>
<evidence type="ECO:0000259" key="3">
    <source>
        <dbReference type="PROSITE" id="PS50930"/>
    </source>
</evidence>
<feature type="domain" description="Response regulatory" evidence="2">
    <location>
        <begin position="4"/>
        <end position="115"/>
    </location>
</feature>
<organism evidence="4 5">
    <name type="scientific">Spirosoma montaniterrae</name>
    <dbReference type="NCBI Taxonomy" id="1178516"/>
    <lineage>
        <taxon>Bacteria</taxon>
        <taxon>Pseudomonadati</taxon>
        <taxon>Bacteroidota</taxon>
        <taxon>Cytophagia</taxon>
        <taxon>Cytophagales</taxon>
        <taxon>Cytophagaceae</taxon>
        <taxon>Spirosoma</taxon>
    </lineage>
</organism>
<evidence type="ECO:0000313" key="4">
    <source>
        <dbReference type="EMBL" id="AQG79994.1"/>
    </source>
</evidence>
<protein>
    <submittedName>
        <fullName evidence="4">LytTR family transcriptional regulator</fullName>
    </submittedName>
</protein>
<feature type="domain" description="HTH LytTR-type" evidence="3">
    <location>
        <begin position="131"/>
        <end position="231"/>
    </location>
</feature>
<dbReference type="PANTHER" id="PTHR37299:SF1">
    <property type="entry name" value="STAGE 0 SPORULATION PROTEIN A HOMOLOG"/>
    <property type="match status" value="1"/>
</dbReference>
<name>A0A1P9WX79_9BACT</name>
<dbReference type="SUPFAM" id="SSF52172">
    <property type="entry name" value="CheY-like"/>
    <property type="match status" value="1"/>
</dbReference>
<evidence type="ECO:0000259" key="2">
    <source>
        <dbReference type="PROSITE" id="PS50110"/>
    </source>
</evidence>
<dbReference type="PROSITE" id="PS50110">
    <property type="entry name" value="RESPONSE_REGULATORY"/>
    <property type="match status" value="1"/>
</dbReference>
<dbReference type="Pfam" id="PF00072">
    <property type="entry name" value="Response_reg"/>
    <property type="match status" value="1"/>
</dbReference>